<name>X1EB98_9ZZZZ</name>
<organism evidence="1">
    <name type="scientific">marine sediment metagenome</name>
    <dbReference type="NCBI Taxonomy" id="412755"/>
    <lineage>
        <taxon>unclassified sequences</taxon>
        <taxon>metagenomes</taxon>
        <taxon>ecological metagenomes</taxon>
    </lineage>
</organism>
<sequence>KKIGINDNLYSSIKTKIYAYLMKNTYLLSDLTDNQIDLVKKFIIALFFLTRNPPFVRQQISFLSGLNVGTIDSIIDYLNLDIPKYIRNRSQIFETLIENANFLNKVLNSGLKENLLLAPNQSPTKKQLIENGYQQFIYSF</sequence>
<dbReference type="AlphaFoldDB" id="X1EB98"/>
<feature type="non-terminal residue" evidence="1">
    <location>
        <position position="1"/>
    </location>
</feature>
<protein>
    <submittedName>
        <fullName evidence="1">Uncharacterized protein</fullName>
    </submittedName>
</protein>
<accession>X1EB98</accession>
<reference evidence="1" key="1">
    <citation type="journal article" date="2014" name="Front. Microbiol.">
        <title>High frequency of phylogenetically diverse reductive dehalogenase-homologous genes in deep subseafloor sedimentary metagenomes.</title>
        <authorList>
            <person name="Kawai M."/>
            <person name="Futagami T."/>
            <person name="Toyoda A."/>
            <person name="Takaki Y."/>
            <person name="Nishi S."/>
            <person name="Hori S."/>
            <person name="Arai W."/>
            <person name="Tsubouchi T."/>
            <person name="Morono Y."/>
            <person name="Uchiyama I."/>
            <person name="Ito T."/>
            <person name="Fujiyama A."/>
            <person name="Inagaki F."/>
            <person name="Takami H."/>
        </authorList>
    </citation>
    <scope>NUCLEOTIDE SEQUENCE</scope>
    <source>
        <strain evidence="1">Expedition CK06-06</strain>
    </source>
</reference>
<dbReference type="EMBL" id="BART01030519">
    <property type="protein sequence ID" value="GAH17635.1"/>
    <property type="molecule type" value="Genomic_DNA"/>
</dbReference>
<proteinExistence type="predicted"/>
<comment type="caution">
    <text evidence="1">The sequence shown here is derived from an EMBL/GenBank/DDBJ whole genome shotgun (WGS) entry which is preliminary data.</text>
</comment>
<gene>
    <name evidence="1" type="ORF">S01H4_53259</name>
</gene>
<evidence type="ECO:0000313" key="1">
    <source>
        <dbReference type="EMBL" id="GAH17635.1"/>
    </source>
</evidence>